<name>A0AAD3YDK5_9TREE</name>
<evidence type="ECO:0008006" key="4">
    <source>
        <dbReference type="Google" id="ProtNLM"/>
    </source>
</evidence>
<dbReference type="EMBL" id="BTCM01000005">
    <property type="protein sequence ID" value="GMK58014.1"/>
    <property type="molecule type" value="Genomic_DNA"/>
</dbReference>
<keyword evidence="1" id="KW-0732">Signal</keyword>
<feature type="signal peptide" evidence="1">
    <location>
        <begin position="1"/>
        <end position="18"/>
    </location>
</feature>
<feature type="chain" id="PRO_5042225229" description="Invertebrate defensins family profile domain-containing protein" evidence="1">
    <location>
        <begin position="19"/>
        <end position="123"/>
    </location>
</feature>
<proteinExistence type="predicted"/>
<evidence type="ECO:0000313" key="2">
    <source>
        <dbReference type="EMBL" id="GMK58014.1"/>
    </source>
</evidence>
<protein>
    <recommendedName>
        <fullName evidence="4">Invertebrate defensins family profile domain-containing protein</fullName>
    </recommendedName>
</protein>
<organism evidence="2 3">
    <name type="scientific">Cutaneotrichosporon spelunceum</name>
    <dbReference type="NCBI Taxonomy" id="1672016"/>
    <lineage>
        <taxon>Eukaryota</taxon>
        <taxon>Fungi</taxon>
        <taxon>Dikarya</taxon>
        <taxon>Basidiomycota</taxon>
        <taxon>Agaricomycotina</taxon>
        <taxon>Tremellomycetes</taxon>
        <taxon>Trichosporonales</taxon>
        <taxon>Trichosporonaceae</taxon>
        <taxon>Cutaneotrichosporon</taxon>
    </lineage>
</organism>
<reference evidence="2" key="1">
    <citation type="journal article" date="2023" name="BMC Genomics">
        <title>Chromosome-level genome assemblies of Cutaneotrichosporon spp. (Trichosporonales, Basidiomycota) reveal imbalanced evolution between nucleotide sequences and chromosome synteny.</title>
        <authorList>
            <person name="Kobayashi Y."/>
            <person name="Kayamori A."/>
            <person name="Aoki K."/>
            <person name="Shiwa Y."/>
            <person name="Matsutani M."/>
            <person name="Fujita N."/>
            <person name="Sugita T."/>
            <person name="Iwasaki W."/>
            <person name="Tanaka N."/>
            <person name="Takashima M."/>
        </authorList>
    </citation>
    <scope>NUCLEOTIDE SEQUENCE</scope>
    <source>
        <strain evidence="2">HIS016</strain>
    </source>
</reference>
<reference evidence="2" key="2">
    <citation type="submission" date="2023-06" db="EMBL/GenBank/DDBJ databases">
        <authorList>
            <person name="Kobayashi Y."/>
            <person name="Kayamori A."/>
            <person name="Aoki K."/>
            <person name="Shiwa Y."/>
            <person name="Fujita N."/>
            <person name="Sugita T."/>
            <person name="Iwasaki W."/>
            <person name="Tanaka N."/>
            <person name="Takashima M."/>
        </authorList>
    </citation>
    <scope>NUCLEOTIDE SEQUENCE</scope>
    <source>
        <strain evidence="2">HIS016</strain>
    </source>
</reference>
<sequence length="123" mass="12865">MKFAIATAFALLASVVAAAPAANDAPATNAVYFAETDETCTAVGENVTCVPGRTPGSTDAATVPVVLFEDEDDIEKRALEPRQMLPCWGRGGAARCRAKCRRLGRCGGVCHGFIGPTCVCRKC</sequence>
<dbReference type="Proteomes" id="UP001222932">
    <property type="component" value="Unassembled WGS sequence"/>
</dbReference>
<keyword evidence="3" id="KW-1185">Reference proteome</keyword>
<evidence type="ECO:0000313" key="3">
    <source>
        <dbReference type="Proteomes" id="UP001222932"/>
    </source>
</evidence>
<gene>
    <name evidence="2" type="ORF">CspeluHIS016_0500460</name>
</gene>
<accession>A0AAD3YDK5</accession>
<evidence type="ECO:0000256" key="1">
    <source>
        <dbReference type="SAM" id="SignalP"/>
    </source>
</evidence>
<comment type="caution">
    <text evidence="2">The sequence shown here is derived from an EMBL/GenBank/DDBJ whole genome shotgun (WGS) entry which is preliminary data.</text>
</comment>
<dbReference type="AlphaFoldDB" id="A0AAD3YDK5"/>